<protein>
    <recommendedName>
        <fullName evidence="3">Fungal lipase-type domain-containing protein</fullName>
    </recommendedName>
</protein>
<dbReference type="InterPro" id="IPR002921">
    <property type="entry name" value="Fungal_lipase-type"/>
</dbReference>
<dbReference type="AlphaFoldDB" id="A0AA35LS55"/>
<comment type="caution">
    <text evidence="4">The sequence shown here is derived from an EMBL/GenBank/DDBJ whole genome shotgun (WGS) entry which is preliminary data.</text>
</comment>
<gene>
    <name evidence="4" type="ORF">CCHLO57077_00012990</name>
</gene>
<sequence>MEETELIVSSPSRHYGETIEEAMKVQVALLNIQAGDEPLTEEAFGKGQSDLDNTGMLKRVQEMKDSGDLQQAINFLSSGNDKRLKPDVEVLEASVKVAQLFAIMCDTVYMVDMDREWAIYEALRPYAGDLEVALANNKPLPESVVEVMKQVTARPDRATEKMKEVANAMGLEYKPLGISSIWTNGGPYCGAFYAKKPAPFIVMAFKGTGRWNEWWTNIKIWPRVVEPWTKLKGRCHTGFYGGMFSLRPLLMNDAYEPRKERPFLFLKSQVELLADEIGASAQIWTTGHSLGAAYATITWQASLARIGPSQREAYRDIVTFGSPRVGNGEFAKHHRELSKMARSWRFVNGHDGVPGLPWWIMTYRHVDTLIEISPNRIKPGPSELGKASASVLGVDPSLSLPGGVFDGGLPVGDIPNVPMGKWKSDHDIVQYWKSLREGTISSLRRKAQQPEGVPAPVDGLVSWTLHDDHGPEHVVAEAHKDHGINITEPGLNPKHDMRRRVLPGELQPGGKYRAVVKLQSKFGTGDNAVWTMGSGWLIRKDLIVTAGQNVFSKTYNGRATHIKCWIGYCGRKSIYDQSVQYRRALNIITTEAWWMQEGNRRLRDIALIQVSEPFSGSEEELRLFKAISTPPTSEDSELIVVGYPGDKAPKNDKDDIGGWMFAGSEEVKYDLLSSESKMIEYPINTFGGQSGGPVLMVDDRGELSAIGVHCYRAAGRTATNSGNPIGEYGNNLETMKARLAASREDSPTPLHLQPSQPGEEPPIAAPVPDSTAQASFWDVLKTVSKVGSVVLPLAGPFLGPLGAALSTMAGAVLGSLAESSAEAAVDATSLDKHVERAQLAEAVLQTVMKLERSPESNSIFDKMQRIWERNHVEGSCELGELIHPMLSSYGLRLAEYYWSNRIEPNPKAKKLLEYVRLEEPATESYLHPSAPLLEALFKNLPRRLEGIPTEGVDSLEEWFSPLMEHAALAAPLVTASTKEALQLLSSRLSGGNRQKSIVLRDKDAGTSPSEIIVQRALMADCALQAVRALTEEQLLDLELMPDDQGLQECFIDVVKSGIQKIGPVALRNAQVTLKQDLPSLANLLGKVMINEEGT</sequence>
<keyword evidence="5" id="KW-1185">Reference proteome</keyword>
<evidence type="ECO:0000256" key="2">
    <source>
        <dbReference type="SAM" id="MobiDB-lite"/>
    </source>
</evidence>
<name>A0AA35LS55_9HYPO</name>
<dbReference type="CDD" id="cd00519">
    <property type="entry name" value="Lipase_3"/>
    <property type="match status" value="1"/>
</dbReference>
<dbReference type="InterPro" id="IPR043504">
    <property type="entry name" value="Peptidase_S1_PA_chymotrypsin"/>
</dbReference>
<evidence type="ECO:0000313" key="4">
    <source>
        <dbReference type="EMBL" id="CAI6045661.1"/>
    </source>
</evidence>
<evidence type="ECO:0000256" key="1">
    <source>
        <dbReference type="ARBA" id="ARBA00022729"/>
    </source>
</evidence>
<dbReference type="EMBL" id="CABFNP030000582">
    <property type="protein sequence ID" value="CAI6045661.1"/>
    <property type="molecule type" value="Genomic_DNA"/>
</dbReference>
<feature type="domain" description="Fungal lipase-type" evidence="3">
    <location>
        <begin position="202"/>
        <end position="358"/>
    </location>
</feature>
<reference evidence="4" key="1">
    <citation type="submission" date="2023-01" db="EMBL/GenBank/DDBJ databases">
        <authorList>
            <person name="Piombo E."/>
        </authorList>
    </citation>
    <scope>NUCLEOTIDE SEQUENCE</scope>
</reference>
<organism evidence="4 5">
    <name type="scientific">Clonostachys chloroleuca</name>
    <dbReference type="NCBI Taxonomy" id="1926264"/>
    <lineage>
        <taxon>Eukaryota</taxon>
        <taxon>Fungi</taxon>
        <taxon>Dikarya</taxon>
        <taxon>Ascomycota</taxon>
        <taxon>Pezizomycotina</taxon>
        <taxon>Sordariomycetes</taxon>
        <taxon>Hypocreomycetidae</taxon>
        <taxon>Hypocreales</taxon>
        <taxon>Bionectriaceae</taxon>
        <taxon>Clonostachys</taxon>
    </lineage>
</organism>
<dbReference type="Gene3D" id="3.40.50.1820">
    <property type="entry name" value="alpha/beta hydrolase"/>
    <property type="match status" value="1"/>
</dbReference>
<dbReference type="GO" id="GO:0006629">
    <property type="term" value="P:lipid metabolic process"/>
    <property type="evidence" value="ECO:0007669"/>
    <property type="project" value="InterPro"/>
</dbReference>
<dbReference type="InterPro" id="IPR050966">
    <property type="entry name" value="Glutamyl_endopeptidase"/>
</dbReference>
<dbReference type="Proteomes" id="UP001160390">
    <property type="component" value="Unassembled WGS sequence"/>
</dbReference>
<dbReference type="PANTHER" id="PTHR15462:SF8">
    <property type="entry name" value="SERINE PROTEASE"/>
    <property type="match status" value="1"/>
</dbReference>
<keyword evidence="1" id="KW-0732">Signal</keyword>
<accession>A0AA35LS55</accession>
<dbReference type="SUPFAM" id="SSF50494">
    <property type="entry name" value="Trypsin-like serine proteases"/>
    <property type="match status" value="1"/>
</dbReference>
<dbReference type="PANTHER" id="PTHR15462">
    <property type="entry name" value="SERINE PROTEASE"/>
    <property type="match status" value="1"/>
</dbReference>
<feature type="region of interest" description="Disordered" evidence="2">
    <location>
        <begin position="740"/>
        <end position="768"/>
    </location>
</feature>
<dbReference type="InterPro" id="IPR009003">
    <property type="entry name" value="Peptidase_S1_PA"/>
</dbReference>
<evidence type="ECO:0000259" key="3">
    <source>
        <dbReference type="Pfam" id="PF01764"/>
    </source>
</evidence>
<dbReference type="Gene3D" id="2.40.10.10">
    <property type="entry name" value="Trypsin-like serine proteases"/>
    <property type="match status" value="2"/>
</dbReference>
<dbReference type="Pfam" id="PF01764">
    <property type="entry name" value="Lipase_3"/>
    <property type="match status" value="1"/>
</dbReference>
<proteinExistence type="predicted"/>
<evidence type="ECO:0000313" key="5">
    <source>
        <dbReference type="Proteomes" id="UP001160390"/>
    </source>
</evidence>
<dbReference type="SUPFAM" id="SSF53474">
    <property type="entry name" value="alpha/beta-Hydrolases"/>
    <property type="match status" value="1"/>
</dbReference>
<dbReference type="InterPro" id="IPR029058">
    <property type="entry name" value="AB_hydrolase_fold"/>
</dbReference>
<dbReference type="Pfam" id="PF13365">
    <property type="entry name" value="Trypsin_2"/>
    <property type="match status" value="1"/>
</dbReference>